<feature type="domain" description="Integrator complex subunit 3 N-terminal" evidence="9">
    <location>
        <begin position="66"/>
        <end position="466"/>
    </location>
</feature>
<evidence type="ECO:0000256" key="6">
    <source>
        <dbReference type="ARBA" id="ARBA00032741"/>
    </source>
</evidence>
<keyword evidence="12" id="KW-1185">Reference proteome</keyword>
<evidence type="ECO:0000313" key="12">
    <source>
        <dbReference type="Proteomes" id="UP000192578"/>
    </source>
</evidence>
<dbReference type="InterPro" id="IPR016024">
    <property type="entry name" value="ARM-type_fold"/>
</dbReference>
<dbReference type="EMBL" id="MTYJ01000050">
    <property type="protein sequence ID" value="OQV18391.1"/>
    <property type="molecule type" value="Genomic_DNA"/>
</dbReference>
<evidence type="ECO:0000256" key="4">
    <source>
        <dbReference type="ARBA" id="ARBA00022490"/>
    </source>
</evidence>
<evidence type="ECO:0000256" key="3">
    <source>
        <dbReference type="ARBA" id="ARBA00006130"/>
    </source>
</evidence>
<dbReference type="OrthoDB" id="2021145at2759"/>
<accession>A0A1W0WT64</accession>
<feature type="compositionally biased region" description="Low complexity" evidence="8">
    <location>
        <begin position="1043"/>
        <end position="1053"/>
    </location>
</feature>
<proteinExistence type="inferred from homology"/>
<keyword evidence="4" id="KW-0963">Cytoplasm</keyword>
<name>A0A1W0WT64_HYPEX</name>
<dbReference type="GO" id="GO:0005634">
    <property type="term" value="C:nucleus"/>
    <property type="evidence" value="ECO:0007669"/>
    <property type="project" value="UniProtKB-SubCell"/>
</dbReference>
<dbReference type="Proteomes" id="UP000192578">
    <property type="component" value="Unassembled WGS sequence"/>
</dbReference>
<comment type="function">
    <text evidence="7">Component of the integrator complex, a multiprotein complex that terminates RNA polymerase II (Pol II) transcription in the promoter-proximal region of genes. The integrator complex provides a quality checkpoint during transcription elongation by driving premature transcription termination of transcripts that are unfavorably configured for transcriptional elongation: the complex terminates transcription by (1) catalyzing dephosphorylation of the C-terminal domain (CTD) of Pol II subunit Polr2A/Rbp1 and Spt5, and (2) degrading the exiting nascent RNA transcript via endonuclease activity. The integrator complex is also involved in the 3'-end processing of the U7 snRNA, and also the spliceosomal snRNAs U1, U2, U4 and U5.</text>
</comment>
<evidence type="ECO:0000259" key="10">
    <source>
        <dbReference type="Pfam" id="PF24566"/>
    </source>
</evidence>
<feature type="region of interest" description="Disordered" evidence="8">
    <location>
        <begin position="1005"/>
        <end position="1080"/>
    </location>
</feature>
<evidence type="ECO:0000256" key="8">
    <source>
        <dbReference type="SAM" id="MobiDB-lite"/>
    </source>
</evidence>
<evidence type="ECO:0000256" key="5">
    <source>
        <dbReference type="ARBA" id="ARBA00023242"/>
    </source>
</evidence>
<feature type="region of interest" description="Disordered" evidence="8">
    <location>
        <begin position="486"/>
        <end position="568"/>
    </location>
</feature>
<protein>
    <recommendedName>
        <fullName evidence="6">SOSS complex subunit A homolog</fullName>
    </recommendedName>
</protein>
<dbReference type="InterPro" id="IPR045334">
    <property type="entry name" value="INTS3"/>
</dbReference>
<dbReference type="AlphaFoldDB" id="A0A1W0WT64"/>
<dbReference type="InterPro" id="IPR019333">
    <property type="entry name" value="INTS3_N"/>
</dbReference>
<dbReference type="PANTHER" id="PTHR13587">
    <property type="entry name" value="INTEGRATOR COMPLEX SUBUNIT 3"/>
    <property type="match status" value="1"/>
</dbReference>
<comment type="caution">
    <text evidence="11">The sequence shown here is derived from an EMBL/GenBank/DDBJ whole genome shotgun (WGS) entry which is preliminary data.</text>
</comment>
<comment type="similarity">
    <text evidence="3">Belongs to the Integrator subunit 3 family.</text>
</comment>
<evidence type="ECO:0000259" key="9">
    <source>
        <dbReference type="Pfam" id="PF10189"/>
    </source>
</evidence>
<evidence type="ECO:0000256" key="1">
    <source>
        <dbReference type="ARBA" id="ARBA00004123"/>
    </source>
</evidence>
<comment type="subcellular location">
    <subcellularLocation>
        <location evidence="2">Cytoplasm</location>
    </subcellularLocation>
    <subcellularLocation>
        <location evidence="1">Nucleus</location>
    </subcellularLocation>
</comment>
<dbReference type="GO" id="GO:0005737">
    <property type="term" value="C:cytoplasm"/>
    <property type="evidence" value="ECO:0007669"/>
    <property type="project" value="UniProtKB-SubCell"/>
</dbReference>
<dbReference type="SUPFAM" id="SSF48371">
    <property type="entry name" value="ARM repeat"/>
    <property type="match status" value="1"/>
</dbReference>
<dbReference type="PANTHER" id="PTHR13587:SF7">
    <property type="entry name" value="INTEGRATOR COMPLEX SUBUNIT 3"/>
    <property type="match status" value="1"/>
</dbReference>
<reference evidence="12" key="1">
    <citation type="submission" date="2017-01" db="EMBL/GenBank/DDBJ databases">
        <title>Comparative genomics of anhydrobiosis in the tardigrade Hypsibius dujardini.</title>
        <authorList>
            <person name="Yoshida Y."/>
            <person name="Koutsovoulos G."/>
            <person name="Laetsch D."/>
            <person name="Stevens L."/>
            <person name="Kumar S."/>
            <person name="Horikawa D."/>
            <person name="Ishino K."/>
            <person name="Komine S."/>
            <person name="Tomita M."/>
            <person name="Blaxter M."/>
            <person name="Arakawa K."/>
        </authorList>
    </citation>
    <scope>NUCLEOTIDE SEQUENCE [LARGE SCALE GENOMIC DNA]</scope>
    <source>
        <strain evidence="12">Z151</strain>
    </source>
</reference>
<keyword evidence="5" id="KW-0539">Nucleus</keyword>
<dbReference type="Pfam" id="PF10189">
    <property type="entry name" value="Ints3_N"/>
    <property type="match status" value="1"/>
</dbReference>
<organism evidence="11 12">
    <name type="scientific">Hypsibius exemplaris</name>
    <name type="common">Freshwater tardigrade</name>
    <dbReference type="NCBI Taxonomy" id="2072580"/>
    <lineage>
        <taxon>Eukaryota</taxon>
        <taxon>Metazoa</taxon>
        <taxon>Ecdysozoa</taxon>
        <taxon>Tardigrada</taxon>
        <taxon>Eutardigrada</taxon>
        <taxon>Parachela</taxon>
        <taxon>Hypsibioidea</taxon>
        <taxon>Hypsibiidae</taxon>
        <taxon>Hypsibius</taxon>
    </lineage>
</organism>
<evidence type="ECO:0000256" key="7">
    <source>
        <dbReference type="ARBA" id="ARBA00054331"/>
    </source>
</evidence>
<feature type="compositionally biased region" description="Acidic residues" evidence="8">
    <location>
        <begin position="1005"/>
        <end position="1015"/>
    </location>
</feature>
<evidence type="ECO:0000256" key="2">
    <source>
        <dbReference type="ARBA" id="ARBA00004496"/>
    </source>
</evidence>
<sequence>MVQQMSNPGFSTSQLLFSVPPVDDLDDLAERLEKNFNLVVSIQSGSSQKEARDKLSQAATQNVDKYADFLDGLLYGILTDPVSADRYLGDMTVLSMLNADAFAPVVKTLNILLQDKFSKLSDTTKKQAVWLLKGMTKSGIANLDRAHIPFMRNLTGGENWKNIALLESYMEIFAENRSYFETPASVPIVQMAVLTFIQLIQYHSPLQFSVIKDKEMDFCLDLLRTRFVDLSLAGRELTRSLMAVCKMPKMKEFWNDLVNNPKNLPLTAGGLPQFLLSKSPRWLFAHRISTELEVKVNFMLSKVRAPVVNRYSDIFIKQYLSTPESELILPELIRFVIRAVHPSNEILGSDVLQRWNFILFLLQNCKTSQGLNNCMLALFYDWILFDGVENNIMNIEPATLLLMNVRGNSIRVLGKPLFVTLIDYLCKIALEFHPPTQVKTRKSVLDAIQYAVEKRVIPSFIPILEAVPEEARTALRKAFPEFFGEDPTAQRLVDRTNTNGANGNGKPLPPSPAPQKPSGDLDEFPMDTSSLSDPDEEVALPAKASVAKRRPKTPTLGKRSRSSEQPSLAQCVGMMAPSLQPLFVEMAEGTDDEKCQAMENFVMEVINEGQNYDMDDCELLARTLALTIKPIYDRFALPENLTDESFEDSVQSPLFILFRRVWEESEDSPQRHRALNLLAEMTECLPDIGFYLVYYVLFRKTKVIQDEDRDALADLEALCFAVRRKNQTTDEDAQTQYEEFVANCMDRCGRQDHRMVVHIAKFLYREAPRVTKDSPLFAHAVISHIDAWELRALWNLVLQRRLVMFSDKACANVVRETVKWETIEQTFFWKLFHAHELKTDSWIIELLKVVDFKKHPEAAIQVFESLKDTIPREEVFREVLRREPDDADDHTFSTLAMQWCINDSPANVAEMFAKIIAKLVQKKRQANKHSSPAKEELSLEHVLGHITAIQSFVAENDRSGGKKARDGGFTQMLYHASMQLALAKAKESASPSVREKFREVFSLVAEEEPEEEEDEVKPIATKKVKKSSSEEKTGKKRPAAGKSTSSRPGSSRLSSDEEDEPRLTRPKKHRNKSPPTVDTE</sequence>
<evidence type="ECO:0000313" key="11">
    <source>
        <dbReference type="EMBL" id="OQV18391.1"/>
    </source>
</evidence>
<dbReference type="Pfam" id="PF24566">
    <property type="entry name" value="HEAT_Ints3_C"/>
    <property type="match status" value="1"/>
</dbReference>
<gene>
    <name evidence="11" type="ORF">BV898_07595</name>
</gene>
<dbReference type="InterPro" id="IPR056518">
    <property type="entry name" value="HEAT_Ints3_C"/>
</dbReference>
<feature type="domain" description="Ints3-like C-terminal" evidence="10">
    <location>
        <begin position="588"/>
        <end position="1003"/>
    </location>
</feature>